<name>A0A8J2KZL5_9HEXA</name>
<protein>
    <recommendedName>
        <fullName evidence="6">Coiled-coil domain-containing protein 102A</fullName>
    </recommendedName>
</protein>
<organism evidence="4 5">
    <name type="scientific">Allacma fusca</name>
    <dbReference type="NCBI Taxonomy" id="39272"/>
    <lineage>
        <taxon>Eukaryota</taxon>
        <taxon>Metazoa</taxon>
        <taxon>Ecdysozoa</taxon>
        <taxon>Arthropoda</taxon>
        <taxon>Hexapoda</taxon>
        <taxon>Collembola</taxon>
        <taxon>Symphypleona</taxon>
        <taxon>Sminthuridae</taxon>
        <taxon>Allacma</taxon>
    </lineage>
</organism>
<keyword evidence="5" id="KW-1185">Reference proteome</keyword>
<evidence type="ECO:0000256" key="3">
    <source>
        <dbReference type="SAM" id="MobiDB-lite"/>
    </source>
</evidence>
<evidence type="ECO:0000256" key="1">
    <source>
        <dbReference type="ARBA" id="ARBA00023054"/>
    </source>
</evidence>
<evidence type="ECO:0000256" key="2">
    <source>
        <dbReference type="SAM" id="Coils"/>
    </source>
</evidence>
<feature type="region of interest" description="Disordered" evidence="3">
    <location>
        <begin position="425"/>
        <end position="458"/>
    </location>
</feature>
<reference evidence="4" key="1">
    <citation type="submission" date="2021-06" db="EMBL/GenBank/DDBJ databases">
        <authorList>
            <person name="Hodson N. C."/>
            <person name="Mongue J. A."/>
            <person name="Jaron S. K."/>
        </authorList>
    </citation>
    <scope>NUCLEOTIDE SEQUENCE</scope>
</reference>
<dbReference type="AlphaFoldDB" id="A0A8J2KZL5"/>
<feature type="compositionally biased region" description="Basic and acidic residues" evidence="3">
    <location>
        <begin position="488"/>
        <end position="518"/>
    </location>
</feature>
<proteinExistence type="predicted"/>
<dbReference type="Proteomes" id="UP000708208">
    <property type="component" value="Unassembled WGS sequence"/>
</dbReference>
<dbReference type="OrthoDB" id="5984396at2759"/>
<evidence type="ECO:0000313" key="5">
    <source>
        <dbReference type="Proteomes" id="UP000708208"/>
    </source>
</evidence>
<feature type="coiled-coil region" evidence="2">
    <location>
        <begin position="70"/>
        <end position="97"/>
    </location>
</feature>
<feature type="region of interest" description="Disordered" evidence="3">
    <location>
        <begin position="312"/>
        <end position="335"/>
    </location>
</feature>
<sequence length="530" mass="59301">MSPPQQPNCTSSRPCCDSLPSHRYENEWEIKERELTEARARASQMEKTMRWWSDCTANWREKWSLVRNERNQAREELRVAKLQLDEALKQIELLRGSSGGSTEVTYSNLSALKAVSPPVNVTTTSYTQTDKAVADSSKVISLEKQIAALMFKLEESNRTVVFEREEKMILHRSVERLQRDVSDLQELYDNLKKELLISELLDKDDHEMSESVEVDIEEVDDDITDNNQDQDSNPLESVKVNQDVAIVNSHVEIDKDEEKILNTQSTPTMESEILQIIEASEKMLDSICFSQSFQNCNIEKTSPVLYTNNQEKTPVKDLSPTQPSLENADEPVTADSSNADNVLALLSNVEVAHDLPESAEVEEENNAIDPVKHQTVEEIPVEIVKVLETTAEPTHDDDYLVTVTSTAEITLVIPDRPVTGPAAVKVEENSHEDQTAVKEDTLIDDKSSPVLEKDDGSKEISDLKSLELEASITAATTEMEAIVDELKGDHVPDLESCGDTKSKEDLESTEKNKAEDTTVKAVSDSLVLDD</sequence>
<comment type="caution">
    <text evidence="4">The sequence shown here is derived from an EMBL/GenBank/DDBJ whole genome shotgun (WGS) entry which is preliminary data.</text>
</comment>
<evidence type="ECO:0000313" key="4">
    <source>
        <dbReference type="EMBL" id="CAG7784953.1"/>
    </source>
</evidence>
<gene>
    <name evidence="4" type="ORF">AFUS01_LOCUS23606</name>
</gene>
<keyword evidence="1 2" id="KW-0175">Coiled coil</keyword>
<accession>A0A8J2KZL5</accession>
<evidence type="ECO:0008006" key="6">
    <source>
        <dbReference type="Google" id="ProtNLM"/>
    </source>
</evidence>
<feature type="region of interest" description="Disordered" evidence="3">
    <location>
        <begin position="488"/>
        <end position="530"/>
    </location>
</feature>
<dbReference type="PANTHER" id="PTHR46292">
    <property type="entry name" value="COILED-COIL DOMAIN-CONTAINING PROTEIN 102A"/>
    <property type="match status" value="1"/>
</dbReference>
<dbReference type="PANTHER" id="PTHR46292:SF1">
    <property type="entry name" value="COILED-COIL DOMAIN-CONTAINING PROTEIN 102A"/>
    <property type="match status" value="1"/>
</dbReference>
<dbReference type="EMBL" id="CAJVCH010286284">
    <property type="protein sequence ID" value="CAG7784953.1"/>
    <property type="molecule type" value="Genomic_DNA"/>
</dbReference>